<dbReference type="PANTHER" id="PTHR35604">
    <property type="entry name" value="TRANSPOSASE INSH FOR INSERTION SEQUENCE ELEMENT IS5A-RELATED"/>
    <property type="match status" value="1"/>
</dbReference>
<dbReference type="AlphaFoldDB" id="Q0G2K9"/>
<accession>Q0G2K9</accession>
<dbReference type="InterPro" id="IPR008490">
    <property type="entry name" value="Transposase_InsH_N"/>
</dbReference>
<dbReference type="InterPro" id="IPR002559">
    <property type="entry name" value="Transposase_11"/>
</dbReference>
<gene>
    <name evidence="4" type="ORF">FP2506_17104</name>
</gene>
<keyword evidence="5" id="KW-1185">Reference proteome</keyword>
<dbReference type="RefSeq" id="WP_007068540.1">
    <property type="nucleotide sequence ID" value="NZ_DS022272.1"/>
</dbReference>
<evidence type="ECO:0000256" key="1">
    <source>
        <dbReference type="SAM" id="MobiDB-lite"/>
    </source>
</evidence>
<evidence type="ECO:0000313" key="5">
    <source>
        <dbReference type="Proteomes" id="UP000004310"/>
    </source>
</evidence>
<evidence type="ECO:0000259" key="3">
    <source>
        <dbReference type="Pfam" id="PF05598"/>
    </source>
</evidence>
<dbReference type="Proteomes" id="UP000004310">
    <property type="component" value="Unassembled WGS sequence"/>
</dbReference>
<protein>
    <submittedName>
        <fullName evidence="4">Transposase (Class II)</fullName>
    </submittedName>
</protein>
<sequence length="359" mass="40125">MRGQPGFWDIEGRYGRLSDAGDPLEKLNTIVPWEVFRKPLVKALQRSDGAKGGGPPYDPVLMFKVLVPQAPYNLSDDQSEFQIHDRLPFMRFVGFGIADEVPDAKTIWLFREHLAEAGAIQNLFACFDKHLAKAGYLAMGGQIVDATIVAAPKQRNTEEEKAAIKAGEVPEAWKDRPAKLRQKDRDARWTVKFSKARSAAEGKPQPIDIAVPAFGYKNHISIDRRHCFIRGWSATSAAAWDGAQLPEVLDRQNTGSKVWAGTAYRSKKNEDWLEGSGFTSDIDRKKPKGRPMSERTSRANVRRSVIRSKVEHVFARQKGPIGAFIRTIGIVRAEAKIGMVNLAYNLTRFVWHQGRSASA</sequence>
<proteinExistence type="predicted"/>
<dbReference type="Pfam" id="PF01609">
    <property type="entry name" value="DDE_Tnp_1"/>
    <property type="match status" value="1"/>
</dbReference>
<dbReference type="GO" id="GO:0006313">
    <property type="term" value="P:DNA transposition"/>
    <property type="evidence" value="ECO:0007669"/>
    <property type="project" value="InterPro"/>
</dbReference>
<feature type="domain" description="Transposase IS4-like" evidence="2">
    <location>
        <begin position="142"/>
        <end position="346"/>
    </location>
</feature>
<evidence type="ECO:0000313" key="4">
    <source>
        <dbReference type="EMBL" id="EAU42172.1"/>
    </source>
</evidence>
<feature type="domain" description="Transposase InsH N-terminal" evidence="3">
    <location>
        <begin position="17"/>
        <end position="112"/>
    </location>
</feature>
<dbReference type="GO" id="GO:0004803">
    <property type="term" value="F:transposase activity"/>
    <property type="evidence" value="ECO:0007669"/>
    <property type="project" value="InterPro"/>
</dbReference>
<comment type="caution">
    <text evidence="4">The sequence shown here is derived from an EMBL/GenBank/DDBJ whole genome shotgun (WGS) entry which is preliminary data.</text>
</comment>
<name>Q0G2K9_9HYPH</name>
<organism evidence="4 5">
    <name type="scientific">Fulvimarina pelagi HTCC2506</name>
    <dbReference type="NCBI Taxonomy" id="314231"/>
    <lineage>
        <taxon>Bacteria</taxon>
        <taxon>Pseudomonadati</taxon>
        <taxon>Pseudomonadota</taxon>
        <taxon>Alphaproteobacteria</taxon>
        <taxon>Hyphomicrobiales</taxon>
        <taxon>Aurantimonadaceae</taxon>
        <taxon>Fulvimarina</taxon>
    </lineage>
</organism>
<dbReference type="HOGENOM" id="CLU_049873_1_1_5"/>
<dbReference type="PANTHER" id="PTHR35604:SF2">
    <property type="entry name" value="TRANSPOSASE INSH FOR INSERTION SEQUENCE ELEMENT IS5A-RELATED"/>
    <property type="match status" value="1"/>
</dbReference>
<dbReference type="GO" id="GO:0003677">
    <property type="term" value="F:DNA binding"/>
    <property type="evidence" value="ECO:0007669"/>
    <property type="project" value="InterPro"/>
</dbReference>
<feature type="region of interest" description="Disordered" evidence="1">
    <location>
        <begin position="276"/>
        <end position="300"/>
    </location>
</feature>
<evidence type="ECO:0000259" key="2">
    <source>
        <dbReference type="Pfam" id="PF01609"/>
    </source>
</evidence>
<dbReference type="STRING" id="217511.GCA_001463845_03156"/>
<reference evidence="4 5" key="1">
    <citation type="journal article" date="2010" name="J. Bacteriol.">
        <title>Genome sequence of Fulvimarina pelagi HTCC2506T, a Mn(II)-oxidizing alphaproteobacterium possessing an aerobic anoxygenic photosynthetic gene cluster and Xanthorhodopsin.</title>
        <authorList>
            <person name="Kang I."/>
            <person name="Oh H.M."/>
            <person name="Lim S.I."/>
            <person name="Ferriera S."/>
            <person name="Giovannoni S.J."/>
            <person name="Cho J.C."/>
        </authorList>
    </citation>
    <scope>NUCLEOTIDE SEQUENCE [LARGE SCALE GENOMIC DNA]</scope>
    <source>
        <strain evidence="4 5">HTCC2506</strain>
    </source>
</reference>
<dbReference type="EMBL" id="AATP01000002">
    <property type="protein sequence ID" value="EAU42172.1"/>
    <property type="molecule type" value="Genomic_DNA"/>
</dbReference>
<dbReference type="eggNOG" id="COG3039">
    <property type="taxonomic scope" value="Bacteria"/>
</dbReference>
<dbReference type="Pfam" id="PF05598">
    <property type="entry name" value="DUF772"/>
    <property type="match status" value="1"/>
</dbReference>